<evidence type="ECO:0000313" key="1">
    <source>
        <dbReference type="EMBL" id="MBP2320892.1"/>
    </source>
</evidence>
<gene>
    <name evidence="1" type="ORF">JOF56_001277</name>
</gene>
<accession>A0ABS4T8Y5</accession>
<organism evidence="1 2">
    <name type="scientific">Kibdelosporangium banguiense</name>
    <dbReference type="NCBI Taxonomy" id="1365924"/>
    <lineage>
        <taxon>Bacteria</taxon>
        <taxon>Bacillati</taxon>
        <taxon>Actinomycetota</taxon>
        <taxon>Actinomycetes</taxon>
        <taxon>Pseudonocardiales</taxon>
        <taxon>Pseudonocardiaceae</taxon>
        <taxon>Kibdelosporangium</taxon>
    </lineage>
</organism>
<keyword evidence="2" id="KW-1185">Reference proteome</keyword>
<comment type="caution">
    <text evidence="1">The sequence shown here is derived from an EMBL/GenBank/DDBJ whole genome shotgun (WGS) entry which is preliminary data.</text>
</comment>
<reference evidence="1 2" key="1">
    <citation type="submission" date="2021-03" db="EMBL/GenBank/DDBJ databases">
        <title>Sequencing the genomes of 1000 actinobacteria strains.</title>
        <authorList>
            <person name="Klenk H.-P."/>
        </authorList>
    </citation>
    <scope>NUCLEOTIDE SEQUENCE [LARGE SCALE GENOMIC DNA]</scope>
    <source>
        <strain evidence="1 2">DSM 46670</strain>
    </source>
</reference>
<sequence length="37" mass="4198">MRSPMIRPDKIYAVPAKSPDQAADMAALVRLTRGFHW</sequence>
<dbReference type="EMBL" id="JAGINW010000001">
    <property type="protein sequence ID" value="MBP2320892.1"/>
    <property type="molecule type" value="Genomic_DNA"/>
</dbReference>
<protein>
    <submittedName>
        <fullName evidence="1">Uncharacterized protein</fullName>
    </submittedName>
</protein>
<dbReference type="Proteomes" id="UP001519332">
    <property type="component" value="Unassembled WGS sequence"/>
</dbReference>
<evidence type="ECO:0000313" key="2">
    <source>
        <dbReference type="Proteomes" id="UP001519332"/>
    </source>
</evidence>
<name>A0ABS4T8Y5_9PSEU</name>
<proteinExistence type="predicted"/>